<comment type="similarity">
    <text evidence="2">Belongs to the GSP F family.</text>
</comment>
<dbReference type="InterPro" id="IPR011850">
    <property type="entry name" value="T2SS_GspF"/>
</dbReference>
<keyword evidence="3" id="KW-1003">Cell membrane</keyword>
<keyword evidence="7 8" id="KW-0472">Membrane</keyword>
<keyword evidence="6 8" id="KW-1133">Transmembrane helix</keyword>
<feature type="transmembrane region" description="Helical" evidence="8">
    <location>
        <begin position="229"/>
        <end position="249"/>
    </location>
</feature>
<evidence type="ECO:0000259" key="9">
    <source>
        <dbReference type="Pfam" id="PF00482"/>
    </source>
</evidence>
<evidence type="ECO:0000256" key="6">
    <source>
        <dbReference type="ARBA" id="ARBA00022989"/>
    </source>
</evidence>
<dbReference type="PANTHER" id="PTHR30012">
    <property type="entry name" value="GENERAL SECRETION PATHWAY PROTEIN"/>
    <property type="match status" value="1"/>
</dbReference>
<feature type="domain" description="Type II secretion system protein GspF" evidence="9">
    <location>
        <begin position="78"/>
        <end position="200"/>
    </location>
</feature>
<keyword evidence="4" id="KW-0997">Cell inner membrane</keyword>
<dbReference type="FunFam" id="1.20.81.30:FF:000001">
    <property type="entry name" value="Type II secretion system protein F"/>
    <property type="match status" value="2"/>
</dbReference>
<dbReference type="InterPro" id="IPR018076">
    <property type="entry name" value="T2SS_GspF_dom"/>
</dbReference>
<feature type="domain" description="Type II secretion system protein GspF" evidence="9">
    <location>
        <begin position="280"/>
        <end position="402"/>
    </location>
</feature>
<dbReference type="AlphaFoldDB" id="A0A450T7V1"/>
<reference evidence="11" key="1">
    <citation type="submission" date="2019-02" db="EMBL/GenBank/DDBJ databases">
        <authorList>
            <person name="Gruber-Vodicka R. H."/>
            <person name="Seah K. B. B."/>
        </authorList>
    </citation>
    <scope>NUCLEOTIDE SEQUENCE</scope>
    <source>
        <strain evidence="11">BECK_DK161</strain>
        <strain evidence="10">BECK_DK47</strain>
    </source>
</reference>
<evidence type="ECO:0000256" key="2">
    <source>
        <dbReference type="ARBA" id="ARBA00005745"/>
    </source>
</evidence>
<evidence type="ECO:0000256" key="7">
    <source>
        <dbReference type="ARBA" id="ARBA00023136"/>
    </source>
</evidence>
<protein>
    <submittedName>
        <fullName evidence="11">General secretion pathway protein F</fullName>
    </submittedName>
</protein>
<dbReference type="InterPro" id="IPR003004">
    <property type="entry name" value="GspF/PilC"/>
</dbReference>
<sequence>MSFLYIPMAAFEYLALDTTGRERKGVMQGDTPRQIRQRLREQSLIPVRVAEVRERTQGPGSRPRWQRRIRATDLAVLTRQMATLTRAGLPLEESLQTVARQSDPAHVKNLVMAVRSAVIEGHSLARALGNFPRIFPDYYIATVGAGEQSGRLDIPLERLADYTEERQRLQQRFRLALFYPVIVTCVAFLVVGGLLTYVVPQVVQVFADMDQELPTITRWLIALSDFLRAHGVVLLGGVSGLFILARLGLEREGPRRMLDRLWLRLPLIARLVRGRHAARFARTLGILVESGVPVVEGMGIAARVVGNLPMRDALGEAGLRVREGVSVHAALEQCGYFPPIALHLIASGESGGNLEQMLDRAAVNQEREIETILAAILGIFEPLLILVMGGIVLLIVIAVLLPIFELNQLVA</sequence>
<dbReference type="PRINTS" id="PR00812">
    <property type="entry name" value="BCTERIALGSPF"/>
</dbReference>
<gene>
    <name evidence="10" type="ORF">BECKDK2373B_GA0170837_100355</name>
    <name evidence="11" type="ORF">BECKDK2373C_GA0170839_10991</name>
</gene>
<dbReference type="Gene3D" id="1.20.81.30">
    <property type="entry name" value="Type II secretion system (T2SS), domain F"/>
    <property type="match status" value="2"/>
</dbReference>
<dbReference type="GO" id="GO:0015628">
    <property type="term" value="P:protein secretion by the type II secretion system"/>
    <property type="evidence" value="ECO:0007669"/>
    <property type="project" value="InterPro"/>
</dbReference>
<evidence type="ECO:0000313" key="10">
    <source>
        <dbReference type="EMBL" id="VFJ42926.1"/>
    </source>
</evidence>
<dbReference type="Pfam" id="PF00482">
    <property type="entry name" value="T2SSF"/>
    <property type="match status" value="2"/>
</dbReference>
<name>A0A450T7V1_9GAMM</name>
<feature type="transmembrane region" description="Helical" evidence="8">
    <location>
        <begin position="383"/>
        <end position="404"/>
    </location>
</feature>
<comment type="subcellular location">
    <subcellularLocation>
        <location evidence="1">Cell inner membrane</location>
        <topology evidence="1">Multi-pass membrane protein</topology>
    </subcellularLocation>
</comment>
<keyword evidence="5 8" id="KW-0812">Transmembrane</keyword>
<accession>A0A450T7V1</accession>
<dbReference type="GO" id="GO:0005886">
    <property type="term" value="C:plasma membrane"/>
    <property type="evidence" value="ECO:0007669"/>
    <property type="project" value="UniProtKB-SubCell"/>
</dbReference>
<dbReference type="NCBIfam" id="TIGR02120">
    <property type="entry name" value="GspF"/>
    <property type="match status" value="1"/>
</dbReference>
<evidence type="ECO:0000256" key="8">
    <source>
        <dbReference type="SAM" id="Phobius"/>
    </source>
</evidence>
<feature type="transmembrane region" description="Helical" evidence="8">
    <location>
        <begin position="176"/>
        <end position="199"/>
    </location>
</feature>
<organism evidence="11">
    <name type="scientific">Candidatus Kentrum sp. DK</name>
    <dbReference type="NCBI Taxonomy" id="2126562"/>
    <lineage>
        <taxon>Bacteria</taxon>
        <taxon>Pseudomonadati</taxon>
        <taxon>Pseudomonadota</taxon>
        <taxon>Gammaproteobacteria</taxon>
        <taxon>Candidatus Kentrum</taxon>
    </lineage>
</organism>
<evidence type="ECO:0000256" key="1">
    <source>
        <dbReference type="ARBA" id="ARBA00004429"/>
    </source>
</evidence>
<evidence type="ECO:0000256" key="3">
    <source>
        <dbReference type="ARBA" id="ARBA00022475"/>
    </source>
</evidence>
<evidence type="ECO:0000313" key="11">
    <source>
        <dbReference type="EMBL" id="VFJ62591.1"/>
    </source>
</evidence>
<dbReference type="GO" id="GO:0015627">
    <property type="term" value="C:type II protein secretion system complex"/>
    <property type="evidence" value="ECO:0007669"/>
    <property type="project" value="InterPro"/>
</dbReference>
<evidence type="ECO:0000256" key="5">
    <source>
        <dbReference type="ARBA" id="ARBA00022692"/>
    </source>
</evidence>
<evidence type="ECO:0000256" key="4">
    <source>
        <dbReference type="ARBA" id="ARBA00022519"/>
    </source>
</evidence>
<dbReference type="InterPro" id="IPR042094">
    <property type="entry name" value="T2SS_GspF_sf"/>
</dbReference>
<proteinExistence type="inferred from homology"/>
<dbReference type="EMBL" id="CAADEY010000099">
    <property type="protein sequence ID" value="VFJ62591.1"/>
    <property type="molecule type" value="Genomic_DNA"/>
</dbReference>
<dbReference type="EMBL" id="CAADEX010000003">
    <property type="protein sequence ID" value="VFJ42926.1"/>
    <property type="molecule type" value="Genomic_DNA"/>
</dbReference>
<dbReference type="PANTHER" id="PTHR30012:SF0">
    <property type="entry name" value="TYPE II SECRETION SYSTEM PROTEIN F-RELATED"/>
    <property type="match status" value="1"/>
</dbReference>